<dbReference type="Proteomes" id="UP000287651">
    <property type="component" value="Unassembled WGS sequence"/>
</dbReference>
<dbReference type="EMBL" id="AMZH03021544">
    <property type="protein sequence ID" value="RRT38098.1"/>
    <property type="molecule type" value="Genomic_DNA"/>
</dbReference>
<proteinExistence type="predicted"/>
<protein>
    <submittedName>
        <fullName evidence="2">Uncharacterized protein</fullName>
    </submittedName>
</protein>
<reference evidence="2 3" key="1">
    <citation type="journal article" date="2014" name="Agronomy (Basel)">
        <title>A Draft Genome Sequence for Ensete ventricosum, the Drought-Tolerant Tree Against Hunger.</title>
        <authorList>
            <person name="Harrison J."/>
            <person name="Moore K.A."/>
            <person name="Paszkiewicz K."/>
            <person name="Jones T."/>
            <person name="Grant M."/>
            <person name="Ambacheew D."/>
            <person name="Muzemil S."/>
            <person name="Studholme D.J."/>
        </authorList>
    </citation>
    <scope>NUCLEOTIDE SEQUENCE [LARGE SCALE GENOMIC DNA]</scope>
</reference>
<evidence type="ECO:0000313" key="3">
    <source>
        <dbReference type="Proteomes" id="UP000287651"/>
    </source>
</evidence>
<organism evidence="2 3">
    <name type="scientific">Ensete ventricosum</name>
    <name type="common">Abyssinian banana</name>
    <name type="synonym">Musa ensete</name>
    <dbReference type="NCBI Taxonomy" id="4639"/>
    <lineage>
        <taxon>Eukaryota</taxon>
        <taxon>Viridiplantae</taxon>
        <taxon>Streptophyta</taxon>
        <taxon>Embryophyta</taxon>
        <taxon>Tracheophyta</taxon>
        <taxon>Spermatophyta</taxon>
        <taxon>Magnoliopsida</taxon>
        <taxon>Liliopsida</taxon>
        <taxon>Zingiberales</taxon>
        <taxon>Musaceae</taxon>
        <taxon>Ensete</taxon>
    </lineage>
</organism>
<gene>
    <name evidence="2" type="ORF">B296_00054807</name>
</gene>
<dbReference type="AlphaFoldDB" id="A0A426XF35"/>
<feature type="compositionally biased region" description="Low complexity" evidence="1">
    <location>
        <begin position="38"/>
        <end position="82"/>
    </location>
</feature>
<name>A0A426XF35_ENSVE</name>
<evidence type="ECO:0000256" key="1">
    <source>
        <dbReference type="SAM" id="MobiDB-lite"/>
    </source>
</evidence>
<sequence>MMRLNRVESFYTLLLHFRSEGSKEEGRPATASPHVGLATHGRAAANAPARGRPTATRAGMGARNGLLHAASPAASKGSASSRRGGRPLVAPTAVAYGLQKAARVAAACVGATATAAQMGQEGLGHPFEKE</sequence>
<comment type="caution">
    <text evidence="2">The sequence shown here is derived from an EMBL/GenBank/DDBJ whole genome shotgun (WGS) entry which is preliminary data.</text>
</comment>
<accession>A0A426XF35</accession>
<evidence type="ECO:0000313" key="2">
    <source>
        <dbReference type="EMBL" id="RRT38098.1"/>
    </source>
</evidence>
<feature type="region of interest" description="Disordered" evidence="1">
    <location>
        <begin position="21"/>
        <end position="86"/>
    </location>
</feature>